<dbReference type="InterPro" id="IPR004089">
    <property type="entry name" value="MCPsignal_dom"/>
</dbReference>
<keyword evidence="2" id="KW-1003">Cell membrane</keyword>
<proteinExistence type="inferred from homology"/>
<dbReference type="Gene3D" id="3.30.450.20">
    <property type="entry name" value="PAS domain"/>
    <property type="match status" value="2"/>
</dbReference>
<dbReference type="SUPFAM" id="SSF58104">
    <property type="entry name" value="Methyl-accepting chemotaxis protein (MCP) signaling domain"/>
    <property type="match status" value="1"/>
</dbReference>
<dbReference type="InterPro" id="IPR004090">
    <property type="entry name" value="Chemotax_Me-accpt_rcpt"/>
</dbReference>
<dbReference type="InterPro" id="IPR033479">
    <property type="entry name" value="dCache_1"/>
</dbReference>
<evidence type="ECO:0000259" key="11">
    <source>
        <dbReference type="PROSITE" id="PS50111"/>
    </source>
</evidence>
<dbReference type="Pfam" id="PF00015">
    <property type="entry name" value="MCPsignal"/>
    <property type="match status" value="1"/>
</dbReference>
<feature type="domain" description="HAMP" evidence="12">
    <location>
        <begin position="314"/>
        <end position="368"/>
    </location>
</feature>
<dbReference type="SMART" id="SM00283">
    <property type="entry name" value="MA"/>
    <property type="match status" value="1"/>
</dbReference>
<dbReference type="CDD" id="cd12912">
    <property type="entry name" value="PDC2_MCP_like"/>
    <property type="match status" value="1"/>
</dbReference>
<dbReference type="PANTHER" id="PTHR32089">
    <property type="entry name" value="METHYL-ACCEPTING CHEMOTAXIS PROTEIN MCPB"/>
    <property type="match status" value="1"/>
</dbReference>
<dbReference type="Gene3D" id="6.10.340.10">
    <property type="match status" value="1"/>
</dbReference>
<comment type="similarity">
    <text evidence="8">Belongs to the methyl-accepting chemotaxis (MCP) protein family.</text>
</comment>
<evidence type="ECO:0000256" key="4">
    <source>
        <dbReference type="ARBA" id="ARBA00022692"/>
    </source>
</evidence>
<keyword evidence="7 9" id="KW-0807">Transducer</keyword>
<dbReference type="Gene3D" id="1.10.287.950">
    <property type="entry name" value="Methyl-accepting chemotaxis protein"/>
    <property type="match status" value="1"/>
</dbReference>
<evidence type="ECO:0000256" key="2">
    <source>
        <dbReference type="ARBA" id="ARBA00022475"/>
    </source>
</evidence>
<keyword evidence="6 10" id="KW-0472">Membrane</keyword>
<gene>
    <name evidence="13" type="ORF">OXH55_06235</name>
</gene>
<evidence type="ECO:0000256" key="7">
    <source>
        <dbReference type="ARBA" id="ARBA00023224"/>
    </source>
</evidence>
<evidence type="ECO:0000259" key="12">
    <source>
        <dbReference type="PROSITE" id="PS50885"/>
    </source>
</evidence>
<dbReference type="RefSeq" id="WP_268048900.1">
    <property type="nucleotide sequence ID" value="NZ_JAPQES010000001.1"/>
</dbReference>
<sequence>MKKLGIKNTKKNSLYTKILALMITSILVPVLLISAISYYTLSSTIREEFREVTSKSVDKIVEVIKSTDKVNKESAEMLSLNPNAKTIIESPANEAWLRKSLDSFVKTHKDVLGVYLGTEDKKMIILPEQKMPDGYDPTARPWYKAAIENKGNVIRTNPYTDANNEKLYVVTFAKTVEDASGKVVGVIGIDLTLENLSKSVQQTTLGEEGFAVVLDKEGTIIAHKQAEKIGTTTNEDKAMQETLDSNEMIFEKQIDGISYMVFKQKEESTGYTVAALIPKAELTSKIISGVKVNILVAAIALILAILIGNKFTKSTIIKPIQKIVGCLEEMQKGNFAVTVEKERGLTTEVETIIDAVNSTINDISGIIKNILNASEELKENSDSLVSVTEESSAVGAEVAKAVQQIADGSVHQSEKLNEGSDVADKLGEKVEESIEDSNSMVKAAVEVKKASSNGTQLISELTQVFEENYQANIEVVGKVQTLAEKSKEIGVITEAIKSITEQTNLLALNASIEAARAGEAGRGFAVVAEEVRKLAEESADSASQIEKVIGEVNNSVSEVAEKLNLSTELNDKTAQSVHVTNESFKQIKDSIETLEANIEKVSGSLMEIRQDKDLVVVNISEASAVSEEAAATAEEVSASSEEQAAGLHEIVSAAEKLNNLSDQLRTVVDKFKI</sequence>
<comment type="subcellular location">
    <subcellularLocation>
        <location evidence="1">Cell membrane</location>
        <topology evidence="1">Multi-pass membrane protein</topology>
    </subcellularLocation>
</comment>
<evidence type="ECO:0000256" key="9">
    <source>
        <dbReference type="PROSITE-ProRule" id="PRU00284"/>
    </source>
</evidence>
<keyword evidence="14" id="KW-1185">Reference proteome</keyword>
<organism evidence="13 14">
    <name type="scientific">Clostridium ganghwense</name>
    <dbReference type="NCBI Taxonomy" id="312089"/>
    <lineage>
        <taxon>Bacteria</taxon>
        <taxon>Bacillati</taxon>
        <taxon>Bacillota</taxon>
        <taxon>Clostridia</taxon>
        <taxon>Eubacteriales</taxon>
        <taxon>Clostridiaceae</taxon>
        <taxon>Clostridium</taxon>
    </lineage>
</organism>
<protein>
    <submittedName>
        <fullName evidence="13">Methyl-accepting chemotaxis protein</fullName>
    </submittedName>
</protein>
<accession>A0ABT4CP52</accession>
<feature type="transmembrane region" description="Helical" evidence="10">
    <location>
        <begin position="20"/>
        <end position="41"/>
    </location>
</feature>
<reference evidence="13" key="1">
    <citation type="submission" date="2022-12" db="EMBL/GenBank/DDBJ databases">
        <authorList>
            <person name="Wang J."/>
        </authorList>
    </citation>
    <scope>NUCLEOTIDE SEQUENCE</scope>
    <source>
        <strain evidence="13">HY-42-06</strain>
    </source>
</reference>
<dbReference type="PRINTS" id="PR00260">
    <property type="entry name" value="CHEMTRNSDUCR"/>
</dbReference>
<evidence type="ECO:0000313" key="13">
    <source>
        <dbReference type="EMBL" id="MCY6370228.1"/>
    </source>
</evidence>
<evidence type="ECO:0000256" key="10">
    <source>
        <dbReference type="SAM" id="Phobius"/>
    </source>
</evidence>
<feature type="transmembrane region" description="Helical" evidence="10">
    <location>
        <begin position="286"/>
        <end position="308"/>
    </location>
</feature>
<evidence type="ECO:0000256" key="6">
    <source>
        <dbReference type="ARBA" id="ARBA00023136"/>
    </source>
</evidence>
<dbReference type="CDD" id="cd12913">
    <property type="entry name" value="PDC1_MCP_like"/>
    <property type="match status" value="1"/>
</dbReference>
<evidence type="ECO:0000256" key="8">
    <source>
        <dbReference type="ARBA" id="ARBA00029447"/>
    </source>
</evidence>
<dbReference type="InterPro" id="IPR003660">
    <property type="entry name" value="HAMP_dom"/>
</dbReference>
<dbReference type="Proteomes" id="UP001079657">
    <property type="component" value="Unassembled WGS sequence"/>
</dbReference>
<feature type="domain" description="Methyl-accepting transducer" evidence="11">
    <location>
        <begin position="387"/>
        <end position="644"/>
    </location>
</feature>
<keyword evidence="5 10" id="KW-1133">Transmembrane helix</keyword>
<evidence type="ECO:0000256" key="1">
    <source>
        <dbReference type="ARBA" id="ARBA00004651"/>
    </source>
</evidence>
<dbReference type="Pfam" id="PF02743">
    <property type="entry name" value="dCache_1"/>
    <property type="match status" value="1"/>
</dbReference>
<dbReference type="InterPro" id="IPR029151">
    <property type="entry name" value="Sensor-like_sf"/>
</dbReference>
<dbReference type="PROSITE" id="PS50111">
    <property type="entry name" value="CHEMOTAXIS_TRANSDUC_2"/>
    <property type="match status" value="1"/>
</dbReference>
<evidence type="ECO:0000256" key="5">
    <source>
        <dbReference type="ARBA" id="ARBA00022989"/>
    </source>
</evidence>
<dbReference type="PROSITE" id="PS50885">
    <property type="entry name" value="HAMP"/>
    <property type="match status" value="1"/>
</dbReference>
<dbReference type="EMBL" id="JAPQES010000001">
    <property type="protein sequence ID" value="MCY6370228.1"/>
    <property type="molecule type" value="Genomic_DNA"/>
</dbReference>
<name>A0ABT4CP52_9CLOT</name>
<dbReference type="PANTHER" id="PTHR32089:SF112">
    <property type="entry name" value="LYSOZYME-LIKE PROTEIN-RELATED"/>
    <property type="match status" value="1"/>
</dbReference>
<evidence type="ECO:0000313" key="14">
    <source>
        <dbReference type="Proteomes" id="UP001079657"/>
    </source>
</evidence>
<evidence type="ECO:0000256" key="3">
    <source>
        <dbReference type="ARBA" id="ARBA00022500"/>
    </source>
</evidence>
<comment type="caution">
    <text evidence="13">The sequence shown here is derived from an EMBL/GenBank/DDBJ whole genome shotgun (WGS) entry which is preliminary data.</text>
</comment>
<keyword evidence="3" id="KW-0145">Chemotaxis</keyword>
<keyword evidence="4 10" id="KW-0812">Transmembrane</keyword>
<dbReference type="SUPFAM" id="SSF103190">
    <property type="entry name" value="Sensory domain-like"/>
    <property type="match status" value="1"/>
</dbReference>